<dbReference type="GO" id="GO:0006654">
    <property type="term" value="P:phosphatidic acid biosynthetic process"/>
    <property type="evidence" value="ECO:0007669"/>
    <property type="project" value="TreeGrafter"/>
</dbReference>
<keyword evidence="6" id="KW-1185">Reference proteome</keyword>
<dbReference type="OrthoDB" id="9796839at2"/>
<dbReference type="PANTHER" id="PTHR10434">
    <property type="entry name" value="1-ACYL-SN-GLYCEROL-3-PHOSPHATE ACYLTRANSFERASE"/>
    <property type="match status" value="1"/>
</dbReference>
<organism evidence="5 6">
    <name type="scientific">Butyricimonas faecalis</name>
    <dbReference type="NCBI Taxonomy" id="2093856"/>
    <lineage>
        <taxon>Bacteria</taxon>
        <taxon>Pseudomonadati</taxon>
        <taxon>Bacteroidota</taxon>
        <taxon>Bacteroidia</taxon>
        <taxon>Bacteroidales</taxon>
        <taxon>Odoribacteraceae</taxon>
        <taxon>Butyricimonas</taxon>
    </lineage>
</organism>
<evidence type="ECO:0000256" key="1">
    <source>
        <dbReference type="ARBA" id="ARBA00005189"/>
    </source>
</evidence>
<accession>A0A3Q9IS46</accession>
<reference evidence="5 6" key="1">
    <citation type="submission" date="2018-10" db="EMBL/GenBank/DDBJ databases">
        <title>Butyricimonas faecalis sp. nov., isolated from human faeces and emended description of the genus Butyricimonas.</title>
        <authorList>
            <person name="Le Roy T."/>
            <person name="Van der Smissen P."/>
            <person name="Paquot A."/>
            <person name="Delzenne N."/>
            <person name="Muccioli G."/>
            <person name="Collet J.-F."/>
            <person name="Cani P.D."/>
        </authorList>
    </citation>
    <scope>NUCLEOTIDE SEQUENCE [LARGE SCALE GENOMIC DNA]</scope>
    <source>
        <strain evidence="5 6">H184</strain>
    </source>
</reference>
<feature type="domain" description="Phospholipid/glycerol acyltransferase" evidence="4">
    <location>
        <begin position="27"/>
        <end position="140"/>
    </location>
</feature>
<proteinExistence type="predicted"/>
<keyword evidence="3 5" id="KW-0012">Acyltransferase</keyword>
<dbReference type="KEGG" id="buy:D8S85_02750"/>
<protein>
    <submittedName>
        <fullName evidence="5">Glycerol acyltransferase</fullName>
    </submittedName>
</protein>
<comment type="pathway">
    <text evidence="1">Lipid metabolism.</text>
</comment>
<evidence type="ECO:0000313" key="6">
    <source>
        <dbReference type="Proteomes" id="UP000270673"/>
    </source>
</evidence>
<name>A0A3Q9IS46_9BACT</name>
<sequence length="182" mass="21066">MKHIARLILKMFGWKLRGGLPTDKKAVVISVPHTSVMDFIWGKLTFISQGIPTYILMKKEFFFFPLGPILKALNVIPVDRGNKENHIVERMVEEFKKRDVMYLTITPEGSRKKRKKWKKGFLVIAKEAGVPVYLGRIDYKDKYCTWGPRFEPTGDPDADLKYIMSTYKDVNPRHPENFSAGD</sequence>
<dbReference type="InterPro" id="IPR002123">
    <property type="entry name" value="Plipid/glycerol_acylTrfase"/>
</dbReference>
<keyword evidence="2 5" id="KW-0808">Transferase</keyword>
<dbReference type="RefSeq" id="WP_106624727.1">
    <property type="nucleotide sequence ID" value="NZ_CP032819.1"/>
</dbReference>
<evidence type="ECO:0000256" key="2">
    <source>
        <dbReference type="ARBA" id="ARBA00022679"/>
    </source>
</evidence>
<dbReference type="AlphaFoldDB" id="A0A3Q9IS46"/>
<evidence type="ECO:0000256" key="3">
    <source>
        <dbReference type="ARBA" id="ARBA00023315"/>
    </source>
</evidence>
<dbReference type="Proteomes" id="UP000270673">
    <property type="component" value="Chromosome"/>
</dbReference>
<gene>
    <name evidence="5" type="ORF">D8S85_02750</name>
</gene>
<evidence type="ECO:0000259" key="4">
    <source>
        <dbReference type="SMART" id="SM00563"/>
    </source>
</evidence>
<dbReference type="EMBL" id="CP032819">
    <property type="protein sequence ID" value="AZS31856.1"/>
    <property type="molecule type" value="Genomic_DNA"/>
</dbReference>
<evidence type="ECO:0000313" key="5">
    <source>
        <dbReference type="EMBL" id="AZS31856.1"/>
    </source>
</evidence>
<dbReference type="PANTHER" id="PTHR10434:SF9">
    <property type="entry name" value="PHOSPHOLIPID_GLYCEROL ACYLTRANSFERASE DOMAIN-CONTAINING PROTEIN"/>
    <property type="match status" value="1"/>
</dbReference>
<dbReference type="GO" id="GO:0003841">
    <property type="term" value="F:1-acylglycerol-3-phosphate O-acyltransferase activity"/>
    <property type="evidence" value="ECO:0007669"/>
    <property type="project" value="TreeGrafter"/>
</dbReference>
<dbReference type="SMART" id="SM00563">
    <property type="entry name" value="PlsC"/>
    <property type="match status" value="1"/>
</dbReference>
<dbReference type="Pfam" id="PF01553">
    <property type="entry name" value="Acyltransferase"/>
    <property type="match status" value="1"/>
</dbReference>
<dbReference type="SUPFAM" id="SSF69593">
    <property type="entry name" value="Glycerol-3-phosphate (1)-acyltransferase"/>
    <property type="match status" value="1"/>
</dbReference>